<evidence type="ECO:0000313" key="4">
    <source>
        <dbReference type="WBParaSite" id="SRAE_2000355500.1"/>
    </source>
</evidence>
<evidence type="ECO:0000313" key="2">
    <source>
        <dbReference type="EMBL" id="CEF68901.1"/>
    </source>
</evidence>
<sequence length="84" mass="9261">MKHSVSPPVSVIIVNTTQGYLKHKYCLLGITAVGLMTFAYYYFSSKPKQQYSNIENLKDKTAIEFSTNASACITSTADMPSSNN</sequence>
<dbReference type="WormBase" id="SRAE_2000355500">
    <property type="protein sequence ID" value="SRP04839"/>
    <property type="gene ID" value="WBGene00263778"/>
</dbReference>
<keyword evidence="1" id="KW-0812">Transmembrane</keyword>
<evidence type="ECO:0000313" key="5">
    <source>
        <dbReference type="WormBase" id="SRAE_2000355500"/>
    </source>
</evidence>
<dbReference type="Proteomes" id="UP000035682">
    <property type="component" value="Unplaced"/>
</dbReference>
<organism evidence="2">
    <name type="scientific">Strongyloides ratti</name>
    <name type="common">Parasitic roundworm</name>
    <dbReference type="NCBI Taxonomy" id="34506"/>
    <lineage>
        <taxon>Eukaryota</taxon>
        <taxon>Metazoa</taxon>
        <taxon>Ecdysozoa</taxon>
        <taxon>Nematoda</taxon>
        <taxon>Chromadorea</taxon>
        <taxon>Rhabditida</taxon>
        <taxon>Tylenchina</taxon>
        <taxon>Panagrolaimomorpha</taxon>
        <taxon>Strongyloidoidea</taxon>
        <taxon>Strongyloididae</taxon>
        <taxon>Strongyloides</taxon>
    </lineage>
</organism>
<name>A0A090LGG8_STRRB</name>
<accession>A0A090LGG8</accession>
<reference evidence="2 3" key="1">
    <citation type="submission" date="2014-09" db="EMBL/GenBank/DDBJ databases">
        <authorList>
            <person name="Martin A.A."/>
        </authorList>
    </citation>
    <scope>NUCLEOTIDE SEQUENCE</scope>
    <source>
        <strain evidence="3">ED321</strain>
        <strain evidence="2">ED321 Heterogonic</strain>
    </source>
</reference>
<gene>
    <name evidence="2 4 5" type="ORF">SRAE_2000355500</name>
</gene>
<dbReference type="AlphaFoldDB" id="A0A090LGG8"/>
<evidence type="ECO:0000256" key="1">
    <source>
        <dbReference type="SAM" id="Phobius"/>
    </source>
</evidence>
<dbReference type="WBParaSite" id="SRAE_2000355500.1">
    <property type="protein sequence ID" value="SRAE_2000355500.1"/>
    <property type="gene ID" value="WBGene00263778"/>
</dbReference>
<dbReference type="CTD" id="36381271"/>
<dbReference type="EMBL" id="LN609529">
    <property type="protein sequence ID" value="CEF68901.1"/>
    <property type="molecule type" value="Genomic_DNA"/>
</dbReference>
<evidence type="ECO:0000313" key="3">
    <source>
        <dbReference type="Proteomes" id="UP000035682"/>
    </source>
</evidence>
<keyword evidence="1" id="KW-1133">Transmembrane helix</keyword>
<feature type="transmembrane region" description="Helical" evidence="1">
    <location>
        <begin position="25"/>
        <end position="43"/>
    </location>
</feature>
<dbReference type="GeneID" id="36381271"/>
<keyword evidence="1" id="KW-0472">Membrane</keyword>
<reference evidence="4" key="2">
    <citation type="submission" date="2020-12" db="UniProtKB">
        <authorList>
            <consortium name="WormBaseParasite"/>
        </authorList>
    </citation>
    <scope>IDENTIFICATION</scope>
</reference>
<protein>
    <submittedName>
        <fullName evidence="2 4">Uncharacterized protein</fullName>
    </submittedName>
</protein>
<keyword evidence="3" id="KW-1185">Reference proteome</keyword>
<dbReference type="RefSeq" id="XP_024508101.1">
    <property type="nucleotide sequence ID" value="XM_024654761.1"/>
</dbReference>
<proteinExistence type="predicted"/>